<dbReference type="EMBL" id="JBHRYH010000009">
    <property type="protein sequence ID" value="MFC3625388.1"/>
    <property type="molecule type" value="Genomic_DNA"/>
</dbReference>
<dbReference type="RefSeq" id="WP_390276903.1">
    <property type="nucleotide sequence ID" value="NZ_JBHRYH010000009.1"/>
</dbReference>
<comment type="caution">
    <text evidence="1">The sequence shown here is derived from an EMBL/GenBank/DDBJ whole genome shotgun (WGS) entry which is preliminary data.</text>
</comment>
<dbReference type="Proteomes" id="UP001595636">
    <property type="component" value="Unassembled WGS sequence"/>
</dbReference>
<protein>
    <submittedName>
        <fullName evidence="1">Uncharacterized protein</fullName>
    </submittedName>
</protein>
<evidence type="ECO:0000313" key="1">
    <source>
        <dbReference type="EMBL" id="MFC3625388.1"/>
    </source>
</evidence>
<name>A0ABV7TRM0_9NEIS</name>
<sequence>MTDVLHDFVRQLEAHRADGKELAPLLNAPAVRHLQVPLCHECCTELRAMAAVFQCDEAQLAGAILRGALRHMQANLDEDLDQLAAMASEMLDSPCQKASETI</sequence>
<keyword evidence="2" id="KW-1185">Reference proteome</keyword>
<evidence type="ECO:0000313" key="2">
    <source>
        <dbReference type="Proteomes" id="UP001595636"/>
    </source>
</evidence>
<proteinExistence type="predicted"/>
<reference evidence="2" key="1">
    <citation type="journal article" date="2019" name="Int. J. Syst. Evol. Microbiol.">
        <title>The Global Catalogue of Microorganisms (GCM) 10K type strain sequencing project: providing services to taxonomists for standard genome sequencing and annotation.</title>
        <authorList>
            <consortium name="The Broad Institute Genomics Platform"/>
            <consortium name="The Broad Institute Genome Sequencing Center for Infectious Disease"/>
            <person name="Wu L."/>
            <person name="Ma J."/>
        </authorList>
    </citation>
    <scope>NUCLEOTIDE SEQUENCE [LARGE SCALE GENOMIC DNA]</scope>
    <source>
        <strain evidence="2">KCTC 42195</strain>
    </source>
</reference>
<gene>
    <name evidence="1" type="ORF">ACFOKJ_04395</name>
</gene>
<accession>A0ABV7TRM0</accession>
<organism evidence="1 2">
    <name type="scientific">Vogesella amnigena</name>
    <dbReference type="NCBI Taxonomy" id="1507449"/>
    <lineage>
        <taxon>Bacteria</taxon>
        <taxon>Pseudomonadati</taxon>
        <taxon>Pseudomonadota</taxon>
        <taxon>Betaproteobacteria</taxon>
        <taxon>Neisseriales</taxon>
        <taxon>Chromobacteriaceae</taxon>
        <taxon>Vogesella</taxon>
    </lineage>
</organism>